<evidence type="ECO:0000256" key="9">
    <source>
        <dbReference type="SAM" id="Phobius"/>
    </source>
</evidence>
<feature type="compositionally biased region" description="Low complexity" evidence="8">
    <location>
        <begin position="194"/>
        <end position="204"/>
    </location>
</feature>
<dbReference type="PANTHER" id="PTHR21461:SF69">
    <property type="entry name" value="GLYCOSYLTRANSFERASE FAMILY 92 PROTEIN"/>
    <property type="match status" value="1"/>
</dbReference>
<feature type="transmembrane region" description="Helical" evidence="9">
    <location>
        <begin position="29"/>
        <end position="51"/>
    </location>
</feature>
<keyword evidence="6 9" id="KW-1133">Transmembrane helix</keyword>
<evidence type="ECO:0000256" key="1">
    <source>
        <dbReference type="ARBA" id="ARBA00004167"/>
    </source>
</evidence>
<evidence type="ECO:0000313" key="10">
    <source>
        <dbReference type="EMBL" id="KAL3783967.1"/>
    </source>
</evidence>
<dbReference type="PANTHER" id="PTHR21461">
    <property type="entry name" value="GLYCOSYLTRANSFERASE FAMILY 92 PROTEIN"/>
    <property type="match status" value="1"/>
</dbReference>
<evidence type="ECO:0000256" key="4">
    <source>
        <dbReference type="ARBA" id="ARBA00022679"/>
    </source>
</evidence>
<evidence type="ECO:0000256" key="8">
    <source>
        <dbReference type="SAM" id="MobiDB-lite"/>
    </source>
</evidence>
<keyword evidence="5 9" id="KW-0812">Transmembrane</keyword>
<proteinExistence type="inferred from homology"/>
<comment type="subcellular location">
    <subcellularLocation>
        <location evidence="1">Membrane</location>
        <topology evidence="1">Single-pass membrane protein</topology>
    </subcellularLocation>
</comment>
<evidence type="ECO:0000256" key="7">
    <source>
        <dbReference type="ARBA" id="ARBA00023136"/>
    </source>
</evidence>
<evidence type="ECO:0000256" key="6">
    <source>
        <dbReference type="ARBA" id="ARBA00022989"/>
    </source>
</evidence>
<keyword evidence="4" id="KW-0808">Transferase</keyword>
<evidence type="ECO:0000313" key="11">
    <source>
        <dbReference type="Proteomes" id="UP001516023"/>
    </source>
</evidence>
<dbReference type="Proteomes" id="UP001516023">
    <property type="component" value="Unassembled WGS sequence"/>
</dbReference>
<dbReference type="GO" id="GO:0016757">
    <property type="term" value="F:glycosyltransferase activity"/>
    <property type="evidence" value="ECO:0007669"/>
    <property type="project" value="UniProtKB-KW"/>
</dbReference>
<dbReference type="EMBL" id="JABMIG020000247">
    <property type="protein sequence ID" value="KAL3783967.1"/>
    <property type="molecule type" value="Genomic_DNA"/>
</dbReference>
<accession>A0ABD3P860</accession>
<keyword evidence="7 9" id="KW-0472">Membrane</keyword>
<gene>
    <name evidence="10" type="ORF">HJC23_013347</name>
</gene>
<dbReference type="InterPro" id="IPR008166">
    <property type="entry name" value="Glyco_transf_92"/>
</dbReference>
<keyword evidence="11" id="KW-1185">Reference proteome</keyword>
<comment type="caution">
    <text evidence="10">The sequence shown here is derived from an EMBL/GenBank/DDBJ whole genome shotgun (WGS) entry which is preliminary data.</text>
</comment>
<feature type="region of interest" description="Disordered" evidence="8">
    <location>
        <begin position="74"/>
        <end position="113"/>
    </location>
</feature>
<sequence length="930" mass="106373">MAASTNSIKNNGHAPIQNNTKKKRPTIKLTCVGSILLGMYALFLYAVLVTFEKHGVVNDETSVHSMVSFRWSGASKRLGGKNGESNDKIMNNNSPPQQQQQQQKQPQISKKTGDKVLFDVEEISTLLTGSMLKNISRYEIRIQRPPPVGSDNNQEEGLRDRRSISDVISTVLSAAQYGDRQYDDNAGDTQGQQSSNNHSNNNNNIEGGRKDDMPILTAYCESVNQTQWNTKPLPIRDTASSTHLFPIQYPHVQSCRALPSQWPIDTPTDLDPFLPWIHDVFPRPDGSAVVFVAQNRRRCFNGQRTVRANEALPEEVVSHKGYVHWEPGKNYFMRPQASLFQHVPVKKINADNDNGNDLDDGKEVEEPRYRLASHEEADQDGMETRFLCRFKKFHRDDENNPHLSIVGYSLSQFELDYDYHTYRKGYLRTHSEAGYDNHVIWTSQLLFQCPIPPEYRDWVAKGDSVEEDYATLYVDVIPIRTPPRYTPPREFFPPRYNFKAELEGLFIPDVEWGREHILPKIEDSGRWENIPVCMPSLMTHGIVPKGMDLELLALPNVKRTDKRRTVDVPMKEAGTKIHKIIACTWASATFKTRGNRAQVGDGKRRLKEWLEFNILAGFDHVYVYDNSGAFTNQDSLADIIDLFPPEKVTRIDWPCKICSNRDGNEGERSSQYAAESSCRLRFGSHAKWLGSFDTDEYLIPMGDFTSMGDVSEYLDRKGMYIAEFKSSPAKPRFDLLDNPKNTEEGSGKFTPTVKVDETFLHTYNCNWEQFPRSNTLTHRSKQMYRADYVKLHYVHYATATVVSQMTEEETIAAGLRWKHKYKEGHLHQFFEVNEATMLHTKSKVAANTQGWQDSCKIPTRSEHGCNLGFPFPVGADPSKEKFNKDGWAYNCFINEKVESYWWQRLVEAIRIRDSGGQPKSAGVEHIFSEK</sequence>
<dbReference type="GO" id="GO:0016020">
    <property type="term" value="C:membrane"/>
    <property type="evidence" value="ECO:0007669"/>
    <property type="project" value="UniProtKB-SubCell"/>
</dbReference>
<evidence type="ECO:0000256" key="3">
    <source>
        <dbReference type="ARBA" id="ARBA00022676"/>
    </source>
</evidence>
<comment type="similarity">
    <text evidence="2">Belongs to the glycosyltransferase 92 family.</text>
</comment>
<feature type="compositionally biased region" description="Low complexity" evidence="8">
    <location>
        <begin position="95"/>
        <end position="107"/>
    </location>
</feature>
<dbReference type="AlphaFoldDB" id="A0ABD3P860"/>
<reference evidence="10 11" key="1">
    <citation type="journal article" date="2020" name="G3 (Bethesda)">
        <title>Improved Reference Genome for Cyclotella cryptica CCMP332, a Model for Cell Wall Morphogenesis, Salinity Adaptation, and Lipid Production in Diatoms (Bacillariophyta).</title>
        <authorList>
            <person name="Roberts W.R."/>
            <person name="Downey K.M."/>
            <person name="Ruck E.C."/>
            <person name="Traller J.C."/>
            <person name="Alverson A.J."/>
        </authorList>
    </citation>
    <scope>NUCLEOTIDE SEQUENCE [LARGE SCALE GENOMIC DNA]</scope>
    <source>
        <strain evidence="10 11">CCMP332</strain>
    </source>
</reference>
<name>A0ABD3P860_9STRA</name>
<organism evidence="10 11">
    <name type="scientific">Cyclotella cryptica</name>
    <dbReference type="NCBI Taxonomy" id="29204"/>
    <lineage>
        <taxon>Eukaryota</taxon>
        <taxon>Sar</taxon>
        <taxon>Stramenopiles</taxon>
        <taxon>Ochrophyta</taxon>
        <taxon>Bacillariophyta</taxon>
        <taxon>Coscinodiscophyceae</taxon>
        <taxon>Thalassiosirophycidae</taxon>
        <taxon>Stephanodiscales</taxon>
        <taxon>Stephanodiscaceae</taxon>
        <taxon>Cyclotella</taxon>
    </lineage>
</organism>
<evidence type="ECO:0000256" key="2">
    <source>
        <dbReference type="ARBA" id="ARBA00007647"/>
    </source>
</evidence>
<feature type="region of interest" description="Disordered" evidence="8">
    <location>
        <begin position="143"/>
        <end position="162"/>
    </location>
</feature>
<keyword evidence="3" id="KW-0328">Glycosyltransferase</keyword>
<evidence type="ECO:0000256" key="5">
    <source>
        <dbReference type="ARBA" id="ARBA00022692"/>
    </source>
</evidence>
<dbReference type="Pfam" id="PF01697">
    <property type="entry name" value="Glyco_transf_92"/>
    <property type="match status" value="1"/>
</dbReference>
<protein>
    <recommendedName>
        <fullName evidence="12">Glycosyltransferase family 92 protein</fullName>
    </recommendedName>
</protein>
<feature type="region of interest" description="Disordered" evidence="8">
    <location>
        <begin position="180"/>
        <end position="211"/>
    </location>
</feature>
<evidence type="ECO:0008006" key="12">
    <source>
        <dbReference type="Google" id="ProtNLM"/>
    </source>
</evidence>